<dbReference type="Pfam" id="PF00903">
    <property type="entry name" value="Glyoxalase"/>
    <property type="match status" value="1"/>
</dbReference>
<feature type="domain" description="VOC" evidence="1">
    <location>
        <begin position="4"/>
        <end position="127"/>
    </location>
</feature>
<dbReference type="Proteomes" id="UP000754495">
    <property type="component" value="Unassembled WGS sequence"/>
</dbReference>
<name>A0ABX0SUN8_9PSEU</name>
<sequence>MEQSVQIITVATRDTDAAREFYVTGLGWRPLLDVPGEILFFQVAPGVALGLFDAVKFAEDLGGAAVTGPAGLTLSYNRDSPEEVDQCLAEAAAAGAEIVKPGQRAAFGGYHGHFRDPNGLIWEIAYNSGWSVGPDGRVRIGLIEEG</sequence>
<dbReference type="PANTHER" id="PTHR36503:SF1">
    <property type="entry name" value="BLR2520 PROTEIN"/>
    <property type="match status" value="1"/>
</dbReference>
<dbReference type="InterPro" id="IPR029068">
    <property type="entry name" value="Glyas_Bleomycin-R_OHBP_Dase"/>
</dbReference>
<gene>
    <name evidence="2" type="ORF">FHX46_001879</name>
</gene>
<dbReference type="InterPro" id="IPR037523">
    <property type="entry name" value="VOC_core"/>
</dbReference>
<accession>A0ABX0SUN8</accession>
<comment type="caution">
    <text evidence="2">The sequence shown here is derived from an EMBL/GenBank/DDBJ whole genome shotgun (WGS) entry which is preliminary data.</text>
</comment>
<dbReference type="InterPro" id="IPR004360">
    <property type="entry name" value="Glyas_Fos-R_dOase_dom"/>
</dbReference>
<dbReference type="PROSITE" id="PS51819">
    <property type="entry name" value="VOC"/>
    <property type="match status" value="1"/>
</dbReference>
<dbReference type="Gene3D" id="3.10.180.10">
    <property type="entry name" value="2,3-Dihydroxybiphenyl 1,2-Dioxygenase, domain 1"/>
    <property type="match status" value="1"/>
</dbReference>
<protein>
    <recommendedName>
        <fullName evidence="1">VOC domain-containing protein</fullName>
    </recommendedName>
</protein>
<evidence type="ECO:0000313" key="3">
    <source>
        <dbReference type="Proteomes" id="UP000754495"/>
    </source>
</evidence>
<organism evidence="2 3">
    <name type="scientific">Amycolatopsis viridis</name>
    <dbReference type="NCBI Taxonomy" id="185678"/>
    <lineage>
        <taxon>Bacteria</taxon>
        <taxon>Bacillati</taxon>
        <taxon>Actinomycetota</taxon>
        <taxon>Actinomycetes</taxon>
        <taxon>Pseudonocardiales</taxon>
        <taxon>Pseudonocardiaceae</taxon>
        <taxon>Amycolatopsis</taxon>
    </lineage>
</organism>
<keyword evidence="3" id="KW-1185">Reference proteome</keyword>
<dbReference type="SUPFAM" id="SSF54593">
    <property type="entry name" value="Glyoxalase/Bleomycin resistance protein/Dihydroxybiphenyl dioxygenase"/>
    <property type="match status" value="1"/>
</dbReference>
<dbReference type="RefSeq" id="WP_167112472.1">
    <property type="nucleotide sequence ID" value="NZ_JAANOU010000001.1"/>
</dbReference>
<evidence type="ECO:0000313" key="2">
    <source>
        <dbReference type="EMBL" id="NIH79349.1"/>
    </source>
</evidence>
<dbReference type="EMBL" id="JAANOU010000001">
    <property type="protein sequence ID" value="NIH79349.1"/>
    <property type="molecule type" value="Genomic_DNA"/>
</dbReference>
<evidence type="ECO:0000259" key="1">
    <source>
        <dbReference type="PROSITE" id="PS51819"/>
    </source>
</evidence>
<proteinExistence type="predicted"/>
<reference evidence="2 3" key="1">
    <citation type="submission" date="2020-03" db="EMBL/GenBank/DDBJ databases">
        <title>Sequencing the genomes of 1000 actinobacteria strains.</title>
        <authorList>
            <person name="Klenk H.-P."/>
        </authorList>
    </citation>
    <scope>NUCLEOTIDE SEQUENCE [LARGE SCALE GENOMIC DNA]</scope>
    <source>
        <strain evidence="2 3">DSM 45668</strain>
    </source>
</reference>
<dbReference type="PANTHER" id="PTHR36503">
    <property type="entry name" value="BLR2520 PROTEIN"/>
    <property type="match status" value="1"/>
</dbReference>